<evidence type="ECO:0008006" key="3">
    <source>
        <dbReference type="Google" id="ProtNLM"/>
    </source>
</evidence>
<feature type="region of interest" description="Disordered" evidence="1">
    <location>
        <begin position="1"/>
        <end position="39"/>
    </location>
</feature>
<evidence type="ECO:0000313" key="2">
    <source>
        <dbReference type="EMBL" id="CAD9098473.1"/>
    </source>
</evidence>
<reference evidence="2" key="1">
    <citation type="submission" date="2021-01" db="EMBL/GenBank/DDBJ databases">
        <authorList>
            <person name="Corre E."/>
            <person name="Pelletier E."/>
            <person name="Niang G."/>
            <person name="Scheremetjew M."/>
            <person name="Finn R."/>
            <person name="Kale V."/>
            <person name="Holt S."/>
            <person name="Cochrane G."/>
            <person name="Meng A."/>
            <person name="Brown T."/>
            <person name="Cohen L."/>
        </authorList>
    </citation>
    <scope>NUCLEOTIDE SEQUENCE</scope>
    <source>
        <strain evidence="2">OF101</strain>
    </source>
</reference>
<protein>
    <recommendedName>
        <fullName evidence="3">RanBP2-type domain-containing protein</fullName>
    </recommendedName>
</protein>
<organism evidence="2">
    <name type="scientific">Alexandrium catenella</name>
    <name type="common">Red tide dinoflagellate</name>
    <name type="synonym">Gonyaulax catenella</name>
    <dbReference type="NCBI Taxonomy" id="2925"/>
    <lineage>
        <taxon>Eukaryota</taxon>
        <taxon>Sar</taxon>
        <taxon>Alveolata</taxon>
        <taxon>Dinophyceae</taxon>
        <taxon>Gonyaulacales</taxon>
        <taxon>Pyrocystaceae</taxon>
        <taxon>Alexandrium</taxon>
    </lineage>
</organism>
<evidence type="ECO:0000256" key="1">
    <source>
        <dbReference type="SAM" id="MobiDB-lite"/>
    </source>
</evidence>
<proteinExistence type="predicted"/>
<dbReference type="EMBL" id="HBGE01010528">
    <property type="protein sequence ID" value="CAD9098473.1"/>
    <property type="molecule type" value="Transcribed_RNA"/>
</dbReference>
<feature type="compositionally biased region" description="Acidic residues" evidence="1">
    <location>
        <begin position="1"/>
        <end position="30"/>
    </location>
</feature>
<sequence>MEDEPEREPEEEELEKGEAVEEEPLMEPEDGPPWMPGEETWTCESCMESTGVSQTKCWHCGERRGGGTKAELWGELNSHTDTSYSKVIGVLHEGTVHTVDGWQLPMSYGGQEVLRRRQRPGDDGGAQEAPRPSLSGAAAAGAESEAEEEWATMSPWQIWHRRKDNHLVLYNSDTKEYPASFPRAS</sequence>
<dbReference type="AlphaFoldDB" id="A0A7S1LAI2"/>
<gene>
    <name evidence="2" type="ORF">ACAT0790_LOCUS6166</name>
</gene>
<name>A0A7S1LAI2_ALECA</name>
<feature type="region of interest" description="Disordered" evidence="1">
    <location>
        <begin position="116"/>
        <end position="155"/>
    </location>
</feature>
<accession>A0A7S1LAI2</accession>